<comment type="similarity">
    <text evidence="1">Belongs to the Gfo/Idh/MocA family.</text>
</comment>
<dbReference type="InterPro" id="IPR050984">
    <property type="entry name" value="Gfo/Idh/MocA_domain"/>
</dbReference>
<dbReference type="EMBL" id="JARQBJ010000001">
    <property type="protein sequence ID" value="MDT2809472.1"/>
    <property type="molecule type" value="Genomic_DNA"/>
</dbReference>
<dbReference type="Pfam" id="PF22725">
    <property type="entry name" value="GFO_IDH_MocA_C3"/>
    <property type="match status" value="1"/>
</dbReference>
<evidence type="ECO:0000313" key="5">
    <source>
        <dbReference type="EMBL" id="MDT2809472.1"/>
    </source>
</evidence>
<evidence type="ECO:0000313" key="6">
    <source>
        <dbReference type="Proteomes" id="UP001256711"/>
    </source>
</evidence>
<dbReference type="GO" id="GO:0016491">
    <property type="term" value="F:oxidoreductase activity"/>
    <property type="evidence" value="ECO:0007669"/>
    <property type="project" value="UniProtKB-KW"/>
</dbReference>
<proteinExistence type="inferred from homology"/>
<dbReference type="GO" id="GO:0000166">
    <property type="term" value="F:nucleotide binding"/>
    <property type="evidence" value="ECO:0007669"/>
    <property type="project" value="InterPro"/>
</dbReference>
<evidence type="ECO:0000259" key="4">
    <source>
        <dbReference type="Pfam" id="PF22725"/>
    </source>
</evidence>
<gene>
    <name evidence="5" type="ORF">P7H43_03040</name>
</gene>
<dbReference type="Gene3D" id="3.30.360.10">
    <property type="entry name" value="Dihydrodipicolinate Reductase, domain 2"/>
    <property type="match status" value="1"/>
</dbReference>
<dbReference type="PANTHER" id="PTHR22604:SF105">
    <property type="entry name" value="TRANS-1,2-DIHYDROBENZENE-1,2-DIOL DEHYDROGENASE"/>
    <property type="match status" value="1"/>
</dbReference>
<protein>
    <submittedName>
        <fullName evidence="5">Gfo/Idh/MocA family oxidoreductase</fullName>
    </submittedName>
</protein>
<dbReference type="Gene3D" id="3.40.50.720">
    <property type="entry name" value="NAD(P)-binding Rossmann-like Domain"/>
    <property type="match status" value="1"/>
</dbReference>
<feature type="domain" description="Gfo/Idh/MocA-like oxidoreductase N-terminal" evidence="3">
    <location>
        <begin position="5"/>
        <end position="120"/>
    </location>
</feature>
<dbReference type="RefSeq" id="WP_311835010.1">
    <property type="nucleotide sequence ID" value="NZ_JARQBJ010000001.1"/>
</dbReference>
<comment type="caution">
    <text evidence="5">The sequence shown here is derived from an EMBL/GenBank/DDBJ whole genome shotgun (WGS) entry which is preliminary data.</text>
</comment>
<evidence type="ECO:0000256" key="2">
    <source>
        <dbReference type="ARBA" id="ARBA00023002"/>
    </source>
</evidence>
<reference evidence="5" key="1">
    <citation type="submission" date="2023-03" db="EMBL/GenBank/DDBJ databases">
        <authorList>
            <person name="Shen W."/>
            <person name="Cai J."/>
        </authorList>
    </citation>
    <scope>NUCLEOTIDE SEQUENCE</scope>
    <source>
        <strain evidence="5">B226-2</strain>
    </source>
</reference>
<keyword evidence="2" id="KW-0560">Oxidoreductase</keyword>
<dbReference type="InterPro" id="IPR000683">
    <property type="entry name" value="Gfo/Idh/MocA-like_OxRdtase_N"/>
</dbReference>
<sequence>MTNYNWAIAGTGEIAQQFALGFHEKHSTLYAVCSRNQETAKHFATEYDIPHAYGNYEELLHDEQVDIVYVAVPNRFHFDYIKKALEAGKHVLCEKAITLNLAELETLMALAEAKNLILQEAMTIFNMPLYQQLTAIATSGRLGKLKMIQAPFGSYKEPDPTNRFFNPDLAGGALLDIGTYAVSFATRFMSEAPTVIASQMQPFSTGVDEQSITILQNPSGEMAAVTLSFQAKMPKIGIVAYEKGYITVPEYPRGDKAEIVFTDGSKEVIESGSTGQALNYEIATMITTIEGAQNQSLVWTHQATGIMDQMQQAWAAKKN</sequence>
<dbReference type="InterPro" id="IPR036291">
    <property type="entry name" value="NAD(P)-bd_dom_sf"/>
</dbReference>
<evidence type="ECO:0000259" key="3">
    <source>
        <dbReference type="Pfam" id="PF01408"/>
    </source>
</evidence>
<dbReference type="SUPFAM" id="SSF51735">
    <property type="entry name" value="NAD(P)-binding Rossmann-fold domains"/>
    <property type="match status" value="1"/>
</dbReference>
<organism evidence="5 6">
    <name type="scientific">Enterococcus asini</name>
    <dbReference type="NCBI Taxonomy" id="57732"/>
    <lineage>
        <taxon>Bacteria</taxon>
        <taxon>Bacillati</taxon>
        <taxon>Bacillota</taxon>
        <taxon>Bacilli</taxon>
        <taxon>Lactobacillales</taxon>
        <taxon>Enterococcaceae</taxon>
        <taxon>Enterococcus</taxon>
    </lineage>
</organism>
<evidence type="ECO:0000256" key="1">
    <source>
        <dbReference type="ARBA" id="ARBA00010928"/>
    </source>
</evidence>
<dbReference type="Pfam" id="PF01408">
    <property type="entry name" value="GFO_IDH_MocA"/>
    <property type="match status" value="1"/>
</dbReference>
<feature type="domain" description="GFO/IDH/MocA-like oxidoreductase" evidence="4">
    <location>
        <begin position="130"/>
        <end position="264"/>
    </location>
</feature>
<dbReference type="InterPro" id="IPR055170">
    <property type="entry name" value="GFO_IDH_MocA-like_dom"/>
</dbReference>
<dbReference type="SUPFAM" id="SSF55347">
    <property type="entry name" value="Glyceraldehyde-3-phosphate dehydrogenase-like, C-terminal domain"/>
    <property type="match status" value="1"/>
</dbReference>
<name>A0AAW8TYJ5_9ENTE</name>
<dbReference type="Proteomes" id="UP001256711">
    <property type="component" value="Unassembled WGS sequence"/>
</dbReference>
<dbReference type="PANTHER" id="PTHR22604">
    <property type="entry name" value="OXIDOREDUCTASES"/>
    <property type="match status" value="1"/>
</dbReference>
<accession>A0AAW8TYJ5</accession>
<dbReference type="AlphaFoldDB" id="A0AAW8TYJ5"/>